<sequence>MSSLPLQYDPPAQDDHRQLSGSSLALICVFFSCFIGIAYLSSKAPRATTTTTIPIFAASSRPRRFTAGRRRPRLWEIWLDEYLGGAVHNWRSSRLHNSAVYPLAVWSNGGPMRARPQQEGTMFDHFASAQAWIGRACAFLPKRGEAIQLPASSPPVVLPRDSDPRMLNVAVLVAMPRRNDVRPVPGSMLHPSSRSRLLYDEGQLELGVTSLLCEQAMCPTSEGFSISN</sequence>
<dbReference type="EMBL" id="WHVB01000004">
    <property type="protein sequence ID" value="KAF8483844.1"/>
    <property type="molecule type" value="Genomic_DNA"/>
</dbReference>
<keyword evidence="1" id="KW-0812">Transmembrane</keyword>
<reference evidence="2" key="2">
    <citation type="journal article" date="2020" name="Nat. Commun.">
        <title>Large-scale genome sequencing of mycorrhizal fungi provides insights into the early evolution of symbiotic traits.</title>
        <authorList>
            <person name="Miyauchi S."/>
            <person name="Kiss E."/>
            <person name="Kuo A."/>
            <person name="Drula E."/>
            <person name="Kohler A."/>
            <person name="Sanchez-Garcia M."/>
            <person name="Morin E."/>
            <person name="Andreopoulos B."/>
            <person name="Barry K.W."/>
            <person name="Bonito G."/>
            <person name="Buee M."/>
            <person name="Carver A."/>
            <person name="Chen C."/>
            <person name="Cichocki N."/>
            <person name="Clum A."/>
            <person name="Culley D."/>
            <person name="Crous P.W."/>
            <person name="Fauchery L."/>
            <person name="Girlanda M."/>
            <person name="Hayes R.D."/>
            <person name="Keri Z."/>
            <person name="LaButti K."/>
            <person name="Lipzen A."/>
            <person name="Lombard V."/>
            <person name="Magnuson J."/>
            <person name="Maillard F."/>
            <person name="Murat C."/>
            <person name="Nolan M."/>
            <person name="Ohm R.A."/>
            <person name="Pangilinan J."/>
            <person name="Pereira M.F."/>
            <person name="Perotto S."/>
            <person name="Peter M."/>
            <person name="Pfister S."/>
            <person name="Riley R."/>
            <person name="Sitrit Y."/>
            <person name="Stielow J.B."/>
            <person name="Szollosi G."/>
            <person name="Zifcakova L."/>
            <person name="Stursova M."/>
            <person name="Spatafora J.W."/>
            <person name="Tedersoo L."/>
            <person name="Vaario L.M."/>
            <person name="Yamada A."/>
            <person name="Yan M."/>
            <person name="Wang P."/>
            <person name="Xu J."/>
            <person name="Bruns T."/>
            <person name="Baldrian P."/>
            <person name="Vilgalys R."/>
            <person name="Dunand C."/>
            <person name="Henrissat B."/>
            <person name="Grigoriev I.V."/>
            <person name="Hibbett D."/>
            <person name="Nagy L.G."/>
            <person name="Martin F.M."/>
        </authorList>
    </citation>
    <scope>NUCLEOTIDE SEQUENCE</scope>
    <source>
        <strain evidence="2">Prilba</strain>
    </source>
</reference>
<name>A0A9P5TBP3_9AGAM</name>
<comment type="caution">
    <text evidence="2">The sequence shown here is derived from an EMBL/GenBank/DDBJ whole genome shotgun (WGS) entry which is preliminary data.</text>
</comment>
<evidence type="ECO:0000313" key="2">
    <source>
        <dbReference type="EMBL" id="KAF8483844.1"/>
    </source>
</evidence>
<proteinExistence type="predicted"/>
<organism evidence="2 3">
    <name type="scientific">Russula ochroleuca</name>
    <dbReference type="NCBI Taxonomy" id="152965"/>
    <lineage>
        <taxon>Eukaryota</taxon>
        <taxon>Fungi</taxon>
        <taxon>Dikarya</taxon>
        <taxon>Basidiomycota</taxon>
        <taxon>Agaricomycotina</taxon>
        <taxon>Agaricomycetes</taxon>
        <taxon>Russulales</taxon>
        <taxon>Russulaceae</taxon>
        <taxon>Russula</taxon>
    </lineage>
</organism>
<dbReference type="AlphaFoldDB" id="A0A9P5TBP3"/>
<keyword evidence="3" id="KW-1185">Reference proteome</keyword>
<reference evidence="2" key="1">
    <citation type="submission" date="2019-10" db="EMBL/GenBank/DDBJ databases">
        <authorList>
            <consortium name="DOE Joint Genome Institute"/>
            <person name="Kuo A."/>
            <person name="Miyauchi S."/>
            <person name="Kiss E."/>
            <person name="Drula E."/>
            <person name="Kohler A."/>
            <person name="Sanchez-Garcia M."/>
            <person name="Andreopoulos B."/>
            <person name="Barry K.W."/>
            <person name="Bonito G."/>
            <person name="Buee M."/>
            <person name="Carver A."/>
            <person name="Chen C."/>
            <person name="Cichocki N."/>
            <person name="Clum A."/>
            <person name="Culley D."/>
            <person name="Crous P.W."/>
            <person name="Fauchery L."/>
            <person name="Girlanda M."/>
            <person name="Hayes R."/>
            <person name="Keri Z."/>
            <person name="LaButti K."/>
            <person name="Lipzen A."/>
            <person name="Lombard V."/>
            <person name="Magnuson J."/>
            <person name="Maillard F."/>
            <person name="Morin E."/>
            <person name="Murat C."/>
            <person name="Nolan M."/>
            <person name="Ohm R."/>
            <person name="Pangilinan J."/>
            <person name="Pereira M."/>
            <person name="Perotto S."/>
            <person name="Peter M."/>
            <person name="Riley R."/>
            <person name="Sitrit Y."/>
            <person name="Stielow B."/>
            <person name="Szollosi G."/>
            <person name="Zifcakova L."/>
            <person name="Stursova M."/>
            <person name="Spatafora J.W."/>
            <person name="Tedersoo L."/>
            <person name="Vaario L.-M."/>
            <person name="Yamada A."/>
            <person name="Yan M."/>
            <person name="Wang P."/>
            <person name="Xu J."/>
            <person name="Bruns T."/>
            <person name="Baldrian P."/>
            <person name="Vilgalys R."/>
            <person name="Henrissat B."/>
            <person name="Grigoriev I.V."/>
            <person name="Hibbett D."/>
            <person name="Nagy L.G."/>
            <person name="Martin F.M."/>
        </authorList>
    </citation>
    <scope>NUCLEOTIDE SEQUENCE</scope>
    <source>
        <strain evidence="2">Prilba</strain>
    </source>
</reference>
<keyword evidence="1" id="KW-1133">Transmembrane helix</keyword>
<accession>A0A9P5TBP3</accession>
<dbReference type="Proteomes" id="UP000759537">
    <property type="component" value="Unassembled WGS sequence"/>
</dbReference>
<dbReference type="OrthoDB" id="3225688at2759"/>
<protein>
    <submittedName>
        <fullName evidence="2">Uncharacterized protein</fullName>
    </submittedName>
</protein>
<evidence type="ECO:0000256" key="1">
    <source>
        <dbReference type="SAM" id="Phobius"/>
    </source>
</evidence>
<feature type="transmembrane region" description="Helical" evidence="1">
    <location>
        <begin position="20"/>
        <end position="40"/>
    </location>
</feature>
<keyword evidence="1" id="KW-0472">Membrane</keyword>
<evidence type="ECO:0000313" key="3">
    <source>
        <dbReference type="Proteomes" id="UP000759537"/>
    </source>
</evidence>
<gene>
    <name evidence="2" type="ORF">DFH94DRAFT_690303</name>
</gene>